<dbReference type="SUPFAM" id="SSF50494">
    <property type="entry name" value="Trypsin-like serine proteases"/>
    <property type="match status" value="1"/>
</dbReference>
<dbReference type="AlphaFoldDB" id="A0A914EA20"/>
<evidence type="ECO:0000256" key="2">
    <source>
        <dbReference type="ARBA" id="ARBA00024195"/>
    </source>
</evidence>
<dbReference type="InterPro" id="IPR001254">
    <property type="entry name" value="Trypsin_dom"/>
</dbReference>
<dbReference type="GO" id="GO:0006508">
    <property type="term" value="P:proteolysis"/>
    <property type="evidence" value="ECO:0007669"/>
    <property type="project" value="InterPro"/>
</dbReference>
<organism evidence="4 5">
    <name type="scientific">Acrobeloides nanus</name>
    <dbReference type="NCBI Taxonomy" id="290746"/>
    <lineage>
        <taxon>Eukaryota</taxon>
        <taxon>Metazoa</taxon>
        <taxon>Ecdysozoa</taxon>
        <taxon>Nematoda</taxon>
        <taxon>Chromadorea</taxon>
        <taxon>Rhabditida</taxon>
        <taxon>Tylenchina</taxon>
        <taxon>Cephalobomorpha</taxon>
        <taxon>Cephaloboidea</taxon>
        <taxon>Cephalobidae</taxon>
        <taxon>Acrobeloides</taxon>
    </lineage>
</organism>
<dbReference type="PROSITE" id="PS00135">
    <property type="entry name" value="TRYPSIN_SER"/>
    <property type="match status" value="1"/>
</dbReference>
<dbReference type="GO" id="GO:0004252">
    <property type="term" value="F:serine-type endopeptidase activity"/>
    <property type="evidence" value="ECO:0007669"/>
    <property type="project" value="InterPro"/>
</dbReference>
<dbReference type="InterPro" id="IPR033116">
    <property type="entry name" value="TRYPSIN_SER"/>
</dbReference>
<comment type="similarity">
    <text evidence="2">Belongs to the peptidase S1 family. CLIP subfamily.</text>
</comment>
<dbReference type="InterPro" id="IPR009003">
    <property type="entry name" value="Peptidase_S1_PA"/>
</dbReference>
<evidence type="ECO:0000313" key="5">
    <source>
        <dbReference type="WBParaSite" id="ACRNAN_scaffold6387.g26537.t1"/>
    </source>
</evidence>
<dbReference type="PROSITE" id="PS50240">
    <property type="entry name" value="TRYPSIN_DOM"/>
    <property type="match status" value="1"/>
</dbReference>
<reference evidence="5" key="1">
    <citation type="submission" date="2022-11" db="UniProtKB">
        <authorList>
            <consortium name="WormBaseParasite"/>
        </authorList>
    </citation>
    <scope>IDENTIFICATION</scope>
</reference>
<evidence type="ECO:0000256" key="1">
    <source>
        <dbReference type="ARBA" id="ARBA00023157"/>
    </source>
</evidence>
<keyword evidence="1" id="KW-1015">Disulfide bond</keyword>
<keyword evidence="4" id="KW-1185">Reference proteome</keyword>
<dbReference type="Proteomes" id="UP000887540">
    <property type="component" value="Unplaced"/>
</dbReference>
<dbReference type="InterPro" id="IPR043504">
    <property type="entry name" value="Peptidase_S1_PA_chymotrypsin"/>
</dbReference>
<protein>
    <submittedName>
        <fullName evidence="5">Peptidase S1 domain-containing protein</fullName>
    </submittedName>
</protein>
<dbReference type="WBParaSite" id="ACRNAN_scaffold6387.g26537.t1">
    <property type="protein sequence ID" value="ACRNAN_scaffold6387.g26537.t1"/>
    <property type="gene ID" value="ACRNAN_scaffold6387.g26537"/>
</dbReference>
<dbReference type="Pfam" id="PF00089">
    <property type="entry name" value="Trypsin"/>
    <property type="match status" value="1"/>
</dbReference>
<dbReference type="Gene3D" id="2.40.10.10">
    <property type="entry name" value="Trypsin-like serine proteases"/>
    <property type="match status" value="1"/>
</dbReference>
<dbReference type="PANTHER" id="PTHR24256">
    <property type="entry name" value="TRYPTASE-RELATED"/>
    <property type="match status" value="1"/>
</dbReference>
<proteinExistence type="inferred from homology"/>
<dbReference type="InterPro" id="IPR051487">
    <property type="entry name" value="Ser/Thr_Proteases_Immune/Dev"/>
</dbReference>
<evidence type="ECO:0000313" key="4">
    <source>
        <dbReference type="Proteomes" id="UP000887540"/>
    </source>
</evidence>
<evidence type="ECO:0000259" key="3">
    <source>
        <dbReference type="PROSITE" id="PS50240"/>
    </source>
</evidence>
<accession>A0A914EA20</accession>
<sequence length="131" mass="14140">MGFGKIHDKNGEPIGNNQLYDAEIPLQAPEHCGSTLFHNNETEICAGGFQKGTEEGDSGGPLAIYRTNSCSGSQQGTWYLIGITSTGEYELNNGEKNGTKGYDHGVYTRVSAYHDWIKEATKGEVTCCGKS</sequence>
<feature type="domain" description="Peptidase S1" evidence="3">
    <location>
        <begin position="1"/>
        <end position="122"/>
    </location>
</feature>
<name>A0A914EA20_9BILA</name>